<dbReference type="Pfam" id="PF07685">
    <property type="entry name" value="GATase_3"/>
    <property type="match status" value="1"/>
</dbReference>
<comment type="similarity">
    <text evidence="4">Belongs to the CobB/CobQ family. CobQ subfamily.</text>
</comment>
<dbReference type="PANTHER" id="PTHR21343">
    <property type="entry name" value="DETHIOBIOTIN SYNTHETASE"/>
    <property type="match status" value="1"/>
</dbReference>
<dbReference type="InterPro" id="IPR047045">
    <property type="entry name" value="CobQ_N"/>
</dbReference>
<dbReference type="InterPro" id="IPR027417">
    <property type="entry name" value="P-loop_NTPase"/>
</dbReference>
<dbReference type="InterPro" id="IPR004459">
    <property type="entry name" value="CobQ_synth"/>
</dbReference>
<organism evidence="7 8">
    <name type="scientific">Anaeromassilibacillus senegalensis</name>
    <dbReference type="NCBI Taxonomy" id="1673717"/>
    <lineage>
        <taxon>Bacteria</taxon>
        <taxon>Bacillati</taxon>
        <taxon>Bacillota</taxon>
        <taxon>Clostridia</taxon>
        <taxon>Eubacteriales</taxon>
        <taxon>Acutalibacteraceae</taxon>
        <taxon>Anaeromassilibacillus</taxon>
    </lineage>
</organism>
<dbReference type="Proteomes" id="UP001298681">
    <property type="component" value="Unassembled WGS sequence"/>
</dbReference>
<dbReference type="InterPro" id="IPR033949">
    <property type="entry name" value="CobQ_GATase1"/>
</dbReference>
<accession>A0ABS9MJP7</accession>
<evidence type="ECO:0000259" key="5">
    <source>
        <dbReference type="Pfam" id="PF01656"/>
    </source>
</evidence>
<reference evidence="7 8" key="1">
    <citation type="submission" date="2022-01" db="EMBL/GenBank/DDBJ databases">
        <title>Collection of gut derived symbiotic bacterial strains cultured from healthy donors.</title>
        <authorList>
            <person name="Lin H."/>
            <person name="Kohout C."/>
            <person name="Waligurski E."/>
            <person name="Pamer E.G."/>
        </authorList>
    </citation>
    <scope>NUCLEOTIDE SEQUENCE [LARGE SCALE GENOMIC DNA]</scope>
    <source>
        <strain evidence="7 8">DFI.7.58</strain>
    </source>
</reference>
<feature type="domain" description="CobB/CobQ-like glutamine amidotransferase" evidence="6">
    <location>
        <begin position="252"/>
        <end position="443"/>
    </location>
</feature>
<evidence type="ECO:0000256" key="4">
    <source>
        <dbReference type="HAMAP-Rule" id="MF_00028"/>
    </source>
</evidence>
<evidence type="ECO:0000256" key="1">
    <source>
        <dbReference type="ARBA" id="ARBA00004953"/>
    </source>
</evidence>
<dbReference type="SUPFAM" id="SSF52317">
    <property type="entry name" value="Class I glutamine amidotransferase-like"/>
    <property type="match status" value="1"/>
</dbReference>
<comment type="function">
    <text evidence="4">Catalyzes amidations at positions B, D, E, and G on adenosylcobyrinic A,C-diamide. NH(2) groups are provided by glutamine, and one molecule of ATP is hydrogenolyzed for each amidation.</text>
</comment>
<dbReference type="Gene3D" id="3.40.50.300">
    <property type="entry name" value="P-loop containing nucleotide triphosphate hydrolases"/>
    <property type="match status" value="1"/>
</dbReference>
<dbReference type="Gene3D" id="3.40.50.880">
    <property type="match status" value="1"/>
</dbReference>
<keyword evidence="2 4" id="KW-0169">Cobalamin biosynthesis</keyword>
<dbReference type="EMBL" id="JAKNHQ010000010">
    <property type="protein sequence ID" value="MCG4610951.1"/>
    <property type="molecule type" value="Genomic_DNA"/>
</dbReference>
<dbReference type="InterPro" id="IPR011698">
    <property type="entry name" value="GATase_3"/>
</dbReference>
<dbReference type="Pfam" id="PF01656">
    <property type="entry name" value="CbiA"/>
    <property type="match status" value="1"/>
</dbReference>
<evidence type="ECO:0000313" key="8">
    <source>
        <dbReference type="Proteomes" id="UP001298681"/>
    </source>
</evidence>
<dbReference type="PANTHER" id="PTHR21343:SF1">
    <property type="entry name" value="COBYRIC ACID SYNTHASE"/>
    <property type="match status" value="1"/>
</dbReference>
<name>A0ABS9MJP7_9FIRM</name>
<feature type="active site" evidence="4">
    <location>
        <position position="437"/>
    </location>
</feature>
<feature type="domain" description="CobQ/CobB/MinD/ParA nucleotide binding" evidence="5">
    <location>
        <begin position="5"/>
        <end position="227"/>
    </location>
</feature>
<keyword evidence="3 4" id="KW-0315">Glutamine amidotransferase</keyword>
<dbReference type="NCBIfam" id="NF001989">
    <property type="entry name" value="PRK00784.1"/>
    <property type="match status" value="1"/>
</dbReference>
<dbReference type="NCBIfam" id="TIGR00313">
    <property type="entry name" value="cobQ"/>
    <property type="match status" value="1"/>
</dbReference>
<proteinExistence type="inferred from homology"/>
<dbReference type="InterPro" id="IPR029062">
    <property type="entry name" value="Class_I_gatase-like"/>
</dbReference>
<evidence type="ECO:0000259" key="6">
    <source>
        <dbReference type="Pfam" id="PF07685"/>
    </source>
</evidence>
<dbReference type="RefSeq" id="WP_237966814.1">
    <property type="nucleotide sequence ID" value="NZ_JAKNHQ010000010.1"/>
</dbReference>
<evidence type="ECO:0000313" key="7">
    <source>
        <dbReference type="EMBL" id="MCG4610951.1"/>
    </source>
</evidence>
<gene>
    <name evidence="4" type="primary">cobQ</name>
    <name evidence="7" type="ORF">L0P57_08395</name>
</gene>
<keyword evidence="8" id="KW-1185">Reference proteome</keyword>
<dbReference type="CDD" id="cd01750">
    <property type="entry name" value="GATase1_CobQ"/>
    <property type="match status" value="1"/>
</dbReference>
<dbReference type="HAMAP" id="MF_00028">
    <property type="entry name" value="CobQ"/>
    <property type="match status" value="1"/>
</dbReference>
<evidence type="ECO:0000256" key="3">
    <source>
        <dbReference type="ARBA" id="ARBA00022962"/>
    </source>
</evidence>
<dbReference type="SUPFAM" id="SSF52540">
    <property type="entry name" value="P-loop containing nucleoside triphosphate hydrolases"/>
    <property type="match status" value="1"/>
</dbReference>
<comment type="caution">
    <text evidence="7">The sequence shown here is derived from an EMBL/GenBank/DDBJ whole genome shotgun (WGS) entry which is preliminary data.</text>
</comment>
<dbReference type="PROSITE" id="PS51274">
    <property type="entry name" value="GATASE_COBBQ"/>
    <property type="match status" value="1"/>
</dbReference>
<dbReference type="CDD" id="cd05389">
    <property type="entry name" value="CobQ_N"/>
    <property type="match status" value="1"/>
</dbReference>
<feature type="active site" description="Nucleophile" evidence="4">
    <location>
        <position position="330"/>
    </location>
</feature>
<protein>
    <recommendedName>
        <fullName evidence="4">Cobyric acid synthase</fullName>
    </recommendedName>
</protein>
<comment type="pathway">
    <text evidence="1 4">Cofactor biosynthesis; adenosylcobalamin biosynthesis.</text>
</comment>
<sequence>MAKAIMVQGTMSNAGKSFLVAGLCRIFRQDGYRVAPFKSQNMALNSFITTEGLEMGRAQVMQAEAAGVEPSVRMNPILLKPTNDTGSQVIVNGVPIGNMDAAVYYQYKRKLVKPIMEAYDSLAAENDILVLEGAGSPAEINLKQEDIVNMGMAKLAHAPVLLAGDIDRGGVFASLYGTMALLEESERAMVKGMIINKFRGDAELLKPGLRMLEERTHVPFVGVVPYLPIELDDEDSLSERLSGRPKEGVLDLVVIRWPKVSNFTDFNPLARIPGVTLRYVDRPECFGEPDIVLLPGTKNVMGDLAWMRNNGLENCIRRYASQGGPVLGICGGYQMLGMTIRDPEHVESGGSMQGMGLLPVDTVYAREKVRTRVRGTVLPVGGELRELSGVPFVGYEIHMGRTTRREGAAPFAVLQELGGAEKEDGAVCGNVYGTYAHGFFDAEPASALARILLRKKGFDGDAIQSVDAHAFKEQQYNQLADALRTHLDLKKIYAILEQGLSEGGEADV</sequence>
<dbReference type="InterPro" id="IPR002586">
    <property type="entry name" value="CobQ/CobB/MinD/ParA_Nub-bd_dom"/>
</dbReference>
<evidence type="ECO:0000256" key="2">
    <source>
        <dbReference type="ARBA" id="ARBA00022573"/>
    </source>
</evidence>